<dbReference type="EMBL" id="MU826826">
    <property type="protein sequence ID" value="KAJ7375201.1"/>
    <property type="molecule type" value="Genomic_DNA"/>
</dbReference>
<organism evidence="1 2">
    <name type="scientific">Desmophyllum pertusum</name>
    <dbReference type="NCBI Taxonomy" id="174260"/>
    <lineage>
        <taxon>Eukaryota</taxon>
        <taxon>Metazoa</taxon>
        <taxon>Cnidaria</taxon>
        <taxon>Anthozoa</taxon>
        <taxon>Hexacorallia</taxon>
        <taxon>Scleractinia</taxon>
        <taxon>Caryophylliina</taxon>
        <taxon>Caryophylliidae</taxon>
        <taxon>Desmophyllum</taxon>
    </lineage>
</organism>
<proteinExistence type="predicted"/>
<name>A0A9W9Z593_9CNID</name>
<evidence type="ECO:0000313" key="2">
    <source>
        <dbReference type="Proteomes" id="UP001163046"/>
    </source>
</evidence>
<reference evidence="1" key="1">
    <citation type="submission" date="2023-01" db="EMBL/GenBank/DDBJ databases">
        <title>Genome assembly of the deep-sea coral Lophelia pertusa.</title>
        <authorList>
            <person name="Herrera S."/>
            <person name="Cordes E."/>
        </authorList>
    </citation>
    <scope>NUCLEOTIDE SEQUENCE</scope>
    <source>
        <strain evidence="1">USNM1676648</strain>
        <tissue evidence="1">Polyp</tissue>
    </source>
</reference>
<protein>
    <submittedName>
        <fullName evidence="1">Uncharacterized protein</fullName>
    </submittedName>
</protein>
<keyword evidence="2" id="KW-1185">Reference proteome</keyword>
<accession>A0A9W9Z593</accession>
<dbReference type="Proteomes" id="UP001163046">
    <property type="component" value="Unassembled WGS sequence"/>
</dbReference>
<gene>
    <name evidence="1" type="ORF">OS493_001944</name>
</gene>
<sequence>MNQQLQSMSVDVTTPIGLNIDPKVEPSGLKISIPSSVPMCCSPLHKSAARLTKLEIYEKNDHELYARINALKENQPKAQNPDCCWWMDSRGKGQPVLKDGGNERETCDLHQVVH</sequence>
<evidence type="ECO:0000313" key="1">
    <source>
        <dbReference type="EMBL" id="KAJ7375201.1"/>
    </source>
</evidence>
<dbReference type="AlphaFoldDB" id="A0A9W9Z593"/>
<comment type="caution">
    <text evidence="1">The sequence shown here is derived from an EMBL/GenBank/DDBJ whole genome shotgun (WGS) entry which is preliminary data.</text>
</comment>